<sequence>MSDVSPLPELADQLHAINHRLRRRWTAELAPYDLSPHQFRALVAVVRSGRHAVDVVDAAGHDRDTHPEGMRLNEVAERLRIAPRSATEVVDLLEAKGLVQRGTDPRDRRATRVTATEKGHELYVEVRGQRQQQAEEFFAVLDDSERAELSRLLSVVLDANPRPDQCVSVASSASARSSASAAGA</sequence>
<dbReference type="Pfam" id="PF01047">
    <property type="entry name" value="MarR"/>
    <property type="match status" value="1"/>
</dbReference>
<accession>A0ABY8H712</accession>
<evidence type="ECO:0000313" key="6">
    <source>
        <dbReference type="Proteomes" id="UP001219037"/>
    </source>
</evidence>
<dbReference type="InterPro" id="IPR023187">
    <property type="entry name" value="Tscrpt_reg_MarR-type_CS"/>
</dbReference>
<dbReference type="SMART" id="SM00347">
    <property type="entry name" value="HTH_MARR"/>
    <property type="match status" value="1"/>
</dbReference>
<feature type="domain" description="HTH marR-type" evidence="4">
    <location>
        <begin position="7"/>
        <end position="158"/>
    </location>
</feature>
<evidence type="ECO:0000313" key="5">
    <source>
        <dbReference type="EMBL" id="WFP16943.1"/>
    </source>
</evidence>
<dbReference type="PANTHER" id="PTHR33164">
    <property type="entry name" value="TRANSCRIPTIONAL REGULATOR, MARR FAMILY"/>
    <property type="match status" value="1"/>
</dbReference>
<proteinExistence type="predicted"/>
<dbReference type="Gene3D" id="1.10.10.10">
    <property type="entry name" value="Winged helix-like DNA-binding domain superfamily/Winged helix DNA-binding domain"/>
    <property type="match status" value="1"/>
</dbReference>
<dbReference type="Proteomes" id="UP001219037">
    <property type="component" value="Chromosome"/>
</dbReference>
<evidence type="ECO:0000259" key="4">
    <source>
        <dbReference type="PROSITE" id="PS50995"/>
    </source>
</evidence>
<reference evidence="5 6" key="1">
    <citation type="submission" date="2023-04" db="EMBL/GenBank/DDBJ databases">
        <title>Funneling lignin-derived compounds into biodiesel using alkali-halophilic Citricoccus sp. P2.</title>
        <authorList>
            <person name="Luo C.-B."/>
        </authorList>
    </citation>
    <scope>NUCLEOTIDE SEQUENCE [LARGE SCALE GENOMIC DNA]</scope>
    <source>
        <strain evidence="5 6">P2</strain>
    </source>
</reference>
<name>A0ABY8H712_9MICC</name>
<dbReference type="EMBL" id="CP121252">
    <property type="protein sequence ID" value="WFP16943.1"/>
    <property type="molecule type" value="Genomic_DNA"/>
</dbReference>
<dbReference type="PRINTS" id="PR00598">
    <property type="entry name" value="HTHMARR"/>
</dbReference>
<evidence type="ECO:0000256" key="3">
    <source>
        <dbReference type="ARBA" id="ARBA00023163"/>
    </source>
</evidence>
<keyword evidence="6" id="KW-1185">Reference proteome</keyword>
<dbReference type="PROSITE" id="PS01117">
    <property type="entry name" value="HTH_MARR_1"/>
    <property type="match status" value="1"/>
</dbReference>
<protein>
    <submittedName>
        <fullName evidence="5">MarR family transcriptional regulator</fullName>
    </submittedName>
</protein>
<dbReference type="InterPro" id="IPR000835">
    <property type="entry name" value="HTH_MarR-typ"/>
</dbReference>
<dbReference type="RefSeq" id="WP_278158100.1">
    <property type="nucleotide sequence ID" value="NZ_CP121252.1"/>
</dbReference>
<keyword evidence="3" id="KW-0804">Transcription</keyword>
<dbReference type="InterPro" id="IPR036390">
    <property type="entry name" value="WH_DNA-bd_sf"/>
</dbReference>
<dbReference type="PANTHER" id="PTHR33164:SF43">
    <property type="entry name" value="HTH-TYPE TRANSCRIPTIONAL REPRESSOR YETL"/>
    <property type="match status" value="1"/>
</dbReference>
<keyword evidence="1" id="KW-0805">Transcription regulation</keyword>
<keyword evidence="2" id="KW-0238">DNA-binding</keyword>
<organism evidence="5 6">
    <name type="scientific">Citricoccus muralis</name>
    <dbReference type="NCBI Taxonomy" id="169134"/>
    <lineage>
        <taxon>Bacteria</taxon>
        <taxon>Bacillati</taxon>
        <taxon>Actinomycetota</taxon>
        <taxon>Actinomycetes</taxon>
        <taxon>Micrococcales</taxon>
        <taxon>Micrococcaceae</taxon>
        <taxon>Citricoccus</taxon>
    </lineage>
</organism>
<evidence type="ECO:0000256" key="1">
    <source>
        <dbReference type="ARBA" id="ARBA00023015"/>
    </source>
</evidence>
<dbReference type="InterPro" id="IPR036388">
    <property type="entry name" value="WH-like_DNA-bd_sf"/>
</dbReference>
<evidence type="ECO:0000256" key="2">
    <source>
        <dbReference type="ARBA" id="ARBA00023125"/>
    </source>
</evidence>
<dbReference type="PROSITE" id="PS50995">
    <property type="entry name" value="HTH_MARR_2"/>
    <property type="match status" value="1"/>
</dbReference>
<dbReference type="SUPFAM" id="SSF46785">
    <property type="entry name" value="Winged helix' DNA-binding domain"/>
    <property type="match status" value="1"/>
</dbReference>
<gene>
    <name evidence="5" type="ORF">P8192_02120</name>
</gene>
<dbReference type="InterPro" id="IPR039422">
    <property type="entry name" value="MarR/SlyA-like"/>
</dbReference>